<dbReference type="RefSeq" id="WP_084726518.1">
    <property type="nucleotide sequence ID" value="NZ_FQXV01000011.1"/>
</dbReference>
<dbReference type="STRING" id="1123282.SAMN02745823_02962"/>
<dbReference type="AlphaFoldDB" id="A0A1M5YXP8"/>
<keyword evidence="1" id="KW-1133">Transmembrane helix</keyword>
<feature type="transmembrane region" description="Helical" evidence="1">
    <location>
        <begin position="118"/>
        <end position="146"/>
    </location>
</feature>
<evidence type="ECO:0000313" key="2">
    <source>
        <dbReference type="EMBL" id="SHI16690.1"/>
    </source>
</evidence>
<name>A0A1M5YXP8_9FIRM</name>
<dbReference type="EMBL" id="FQXV01000011">
    <property type="protein sequence ID" value="SHI16690.1"/>
    <property type="molecule type" value="Genomic_DNA"/>
</dbReference>
<keyword evidence="3" id="KW-1185">Reference proteome</keyword>
<protein>
    <recommendedName>
        <fullName evidence="4">DUF2628 domain-containing protein</fullName>
    </recommendedName>
</protein>
<feature type="transmembrane region" description="Helical" evidence="1">
    <location>
        <begin position="33"/>
        <end position="49"/>
    </location>
</feature>
<accession>A0A1M5YXP8</accession>
<gene>
    <name evidence="2" type="ORF">SAMN02745823_02962</name>
</gene>
<sequence length="147" mass="16814">MVRLSADEERYIRTNVGYYAAVFERLRGRKSRACWNWAAALFPTGWFFYRKVYSWGIASMVISAGLCFLGGIVTLVLALLFRLFVALCGNMFYMQHIENVARGGMRLREPARSRYAKLYGGTSAVLAVLSFIVLLSLECVIFRFFYS</sequence>
<evidence type="ECO:0008006" key="4">
    <source>
        <dbReference type="Google" id="ProtNLM"/>
    </source>
</evidence>
<organism evidence="2 3">
    <name type="scientific">Sporobacter termitidis DSM 10068</name>
    <dbReference type="NCBI Taxonomy" id="1123282"/>
    <lineage>
        <taxon>Bacteria</taxon>
        <taxon>Bacillati</taxon>
        <taxon>Bacillota</taxon>
        <taxon>Clostridia</taxon>
        <taxon>Eubacteriales</taxon>
        <taxon>Oscillospiraceae</taxon>
        <taxon>Sporobacter</taxon>
    </lineage>
</organism>
<dbReference type="Proteomes" id="UP000183995">
    <property type="component" value="Unassembled WGS sequence"/>
</dbReference>
<evidence type="ECO:0000256" key="1">
    <source>
        <dbReference type="SAM" id="Phobius"/>
    </source>
</evidence>
<keyword evidence="1" id="KW-0812">Transmembrane</keyword>
<reference evidence="2 3" key="1">
    <citation type="submission" date="2016-11" db="EMBL/GenBank/DDBJ databases">
        <authorList>
            <person name="Jaros S."/>
            <person name="Januszkiewicz K."/>
            <person name="Wedrychowicz H."/>
        </authorList>
    </citation>
    <scope>NUCLEOTIDE SEQUENCE [LARGE SCALE GENOMIC DNA]</scope>
    <source>
        <strain evidence="2 3">DSM 10068</strain>
    </source>
</reference>
<dbReference type="Pfam" id="PF10947">
    <property type="entry name" value="DUF2628"/>
    <property type="match status" value="1"/>
</dbReference>
<dbReference type="OrthoDB" id="1753424at2"/>
<evidence type="ECO:0000313" key="3">
    <source>
        <dbReference type="Proteomes" id="UP000183995"/>
    </source>
</evidence>
<dbReference type="InterPro" id="IPR024399">
    <property type="entry name" value="DUF2628"/>
</dbReference>
<proteinExistence type="predicted"/>
<feature type="transmembrane region" description="Helical" evidence="1">
    <location>
        <begin position="55"/>
        <end position="85"/>
    </location>
</feature>
<keyword evidence="1" id="KW-0472">Membrane</keyword>